<protein>
    <recommendedName>
        <fullName evidence="9">Origin recognition complex subunit 5</fullName>
    </recommendedName>
</protein>
<feature type="region of interest" description="Disordered" evidence="4">
    <location>
        <begin position="1"/>
        <end position="24"/>
    </location>
</feature>
<evidence type="ECO:0000313" key="8">
    <source>
        <dbReference type="Proteomes" id="UP001279734"/>
    </source>
</evidence>
<keyword evidence="3" id="KW-0067">ATP-binding</keyword>
<evidence type="ECO:0000259" key="6">
    <source>
        <dbReference type="Pfam" id="PF14630"/>
    </source>
</evidence>
<gene>
    <name evidence="7" type="ORF">Nepgr_033150</name>
</gene>
<dbReference type="InterPro" id="IPR041664">
    <property type="entry name" value="AAA_16"/>
</dbReference>
<dbReference type="Pfam" id="PF13191">
    <property type="entry name" value="AAA_16"/>
    <property type="match status" value="1"/>
</dbReference>
<evidence type="ECO:0008006" key="9">
    <source>
        <dbReference type="Google" id="ProtNLM"/>
    </source>
</evidence>
<dbReference type="Gene3D" id="3.40.50.300">
    <property type="entry name" value="P-loop containing nucleotide triphosphate hydrolases"/>
    <property type="match status" value="1"/>
</dbReference>
<accession>A0AAD3TM62</accession>
<dbReference type="EMBL" id="BSYO01000040">
    <property type="protein sequence ID" value="GMH31307.1"/>
    <property type="molecule type" value="Genomic_DNA"/>
</dbReference>
<dbReference type="FunFam" id="3.40.50.300:FF:002310">
    <property type="entry name" value="Origin of replication complex subunit 5"/>
    <property type="match status" value="1"/>
</dbReference>
<dbReference type="SUPFAM" id="SSF52540">
    <property type="entry name" value="P-loop containing nucleoside triphosphate hydrolases"/>
    <property type="match status" value="1"/>
</dbReference>
<dbReference type="GO" id="GO:0006270">
    <property type="term" value="P:DNA replication initiation"/>
    <property type="evidence" value="ECO:0007669"/>
    <property type="project" value="TreeGrafter"/>
</dbReference>
<evidence type="ECO:0000313" key="7">
    <source>
        <dbReference type="EMBL" id="GMH31307.1"/>
    </source>
</evidence>
<evidence type="ECO:0000256" key="4">
    <source>
        <dbReference type="SAM" id="MobiDB-lite"/>
    </source>
</evidence>
<dbReference type="Pfam" id="PF14630">
    <property type="entry name" value="ORC5_C"/>
    <property type="match status" value="1"/>
</dbReference>
<dbReference type="GO" id="GO:0005664">
    <property type="term" value="C:nuclear origin of replication recognition complex"/>
    <property type="evidence" value="ECO:0007669"/>
    <property type="project" value="TreeGrafter"/>
</dbReference>
<evidence type="ECO:0000256" key="3">
    <source>
        <dbReference type="ARBA" id="ARBA00022840"/>
    </source>
</evidence>
<dbReference type="GO" id="GO:0003688">
    <property type="term" value="F:DNA replication origin binding"/>
    <property type="evidence" value="ECO:0007669"/>
    <property type="project" value="TreeGrafter"/>
</dbReference>
<dbReference type="PANTHER" id="PTHR12705">
    <property type="entry name" value="ORIGIN RECOGNITION COMPLEX SUBUNIT 5"/>
    <property type="match status" value="1"/>
</dbReference>
<comment type="similarity">
    <text evidence="1">Belongs to the ORC5 family.</text>
</comment>
<evidence type="ECO:0000256" key="1">
    <source>
        <dbReference type="ARBA" id="ARBA00006269"/>
    </source>
</evidence>
<proteinExistence type="inferred from homology"/>
<name>A0AAD3TM62_NEPGR</name>
<comment type="caution">
    <text evidence="7">The sequence shown here is derived from an EMBL/GenBank/DDBJ whole genome shotgun (WGS) entry which is preliminary data.</text>
</comment>
<feature type="domain" description="Origin recognition complex subunit 5 C-terminal" evidence="6">
    <location>
        <begin position="367"/>
        <end position="524"/>
    </location>
</feature>
<keyword evidence="8" id="KW-1185">Reference proteome</keyword>
<evidence type="ECO:0000259" key="5">
    <source>
        <dbReference type="Pfam" id="PF13191"/>
    </source>
</evidence>
<dbReference type="PANTHER" id="PTHR12705:SF0">
    <property type="entry name" value="ORIGIN RECOGNITION COMPLEX SUBUNIT 5"/>
    <property type="match status" value="1"/>
</dbReference>
<dbReference type="InterPro" id="IPR047088">
    <property type="entry name" value="ORC5_C"/>
</dbReference>
<evidence type="ECO:0000256" key="2">
    <source>
        <dbReference type="ARBA" id="ARBA00022741"/>
    </source>
</evidence>
<reference evidence="7" key="1">
    <citation type="submission" date="2023-05" db="EMBL/GenBank/DDBJ databases">
        <title>Nepenthes gracilis genome sequencing.</title>
        <authorList>
            <person name="Fukushima K."/>
        </authorList>
    </citation>
    <scope>NUCLEOTIDE SEQUENCE</scope>
    <source>
        <strain evidence="7">SING2019-196</strain>
    </source>
</reference>
<keyword evidence="2" id="KW-0547">Nucleotide-binding</keyword>
<organism evidence="7 8">
    <name type="scientific">Nepenthes gracilis</name>
    <name type="common">Slender pitcher plant</name>
    <dbReference type="NCBI Taxonomy" id="150966"/>
    <lineage>
        <taxon>Eukaryota</taxon>
        <taxon>Viridiplantae</taxon>
        <taxon>Streptophyta</taxon>
        <taxon>Embryophyta</taxon>
        <taxon>Tracheophyta</taxon>
        <taxon>Spermatophyta</taxon>
        <taxon>Magnoliopsida</taxon>
        <taxon>eudicotyledons</taxon>
        <taxon>Gunneridae</taxon>
        <taxon>Pentapetalae</taxon>
        <taxon>Caryophyllales</taxon>
        <taxon>Nepenthaceae</taxon>
        <taxon>Nepenthes</taxon>
    </lineage>
</organism>
<dbReference type="InterPro" id="IPR027417">
    <property type="entry name" value="P-loop_NTPase"/>
</dbReference>
<dbReference type="InterPro" id="IPR020796">
    <property type="entry name" value="ORC5"/>
</dbReference>
<sequence>MSSEGRRQTRASLASASNRDVETHKIATTHKPTINDLVLGNEPLSLENLLSSFPGRRLQIDEILRLLGPLNSPMLPLFIYGGPSTGKTSVILQIFKHLKRPFVYASCLTCYNPRILFESILNQLMLHQRNKENCYSSAKRCERPSDFVNFLREALINILDNLKGKSGKSGPKKLLEHVKGYMIYLIIDNMELVRLWDKSSTMLPFLFNLYDTLKVPEVGVIFISKVPPDSYYSNTGYVEPIAVYFPGYTEKDIRQIFMQNQTDPKLYSSFLDHVLGPFFRSTRRVDELSVAFCELFKKYCEPSGELEKEGAKRSLFNHLRPHILPALNEIFRISSSEVGPDDEKAKVNESSRKLGHHETTEEMDFHMPFSTKYLLLSAFIASRNPASHDDSLFDPTGGCDNRKRKRKCSVKTMELKEMAELESLMKGPGTFPLERLLAIFHCIVETAVEIPVDGEKQEHSFLGTEIGCNELMSAVLLQLSTLCNANFICKGGSCPLEGSTRYRCTISEELAFKIARSLKFPLSNLPASASVTFTSSRLALGEQEAVSEALPIFVVTLTQFGVPTIDYSLAVEFALGPSAGATTRTPHKDQWWSLQVEVVVVANKVEAVVTISEFVGAAQEAVVDVSIMGPPKMTVLESIVVFGSPKWTDMGPLVPEMGLLYWDELIYWWDEELANRDQALLETLQVSTRSRKDEIASLRQELSILREEKD</sequence>
<dbReference type="Proteomes" id="UP001279734">
    <property type="component" value="Unassembled WGS sequence"/>
</dbReference>
<feature type="domain" description="Orc1-like AAA ATPase" evidence="5">
    <location>
        <begin position="53"/>
        <end position="209"/>
    </location>
</feature>
<dbReference type="AlphaFoldDB" id="A0AAD3TM62"/>